<dbReference type="InterPro" id="IPR015943">
    <property type="entry name" value="WD40/YVTN_repeat-like_dom_sf"/>
</dbReference>
<gene>
    <name evidence="1" type="ORF">PISMIDRAFT_88212</name>
</gene>
<name>A0A0D0A5K4_9AGAM</name>
<dbReference type="SMART" id="SM00320">
    <property type="entry name" value="WD40"/>
    <property type="match status" value="3"/>
</dbReference>
<dbReference type="EMBL" id="KN833688">
    <property type="protein sequence ID" value="KIK29697.1"/>
    <property type="molecule type" value="Genomic_DNA"/>
</dbReference>
<dbReference type="AlphaFoldDB" id="A0A0D0A5K4"/>
<dbReference type="Proteomes" id="UP000054018">
    <property type="component" value="Unassembled WGS sequence"/>
</dbReference>
<dbReference type="Gene3D" id="2.130.10.10">
    <property type="entry name" value="YVTN repeat-like/Quinoprotein amine dehydrogenase"/>
    <property type="match status" value="1"/>
</dbReference>
<protein>
    <submittedName>
        <fullName evidence="1">Uncharacterized protein</fullName>
    </submittedName>
</protein>
<evidence type="ECO:0000313" key="1">
    <source>
        <dbReference type="EMBL" id="KIK29697.1"/>
    </source>
</evidence>
<evidence type="ECO:0000313" key="2">
    <source>
        <dbReference type="Proteomes" id="UP000054018"/>
    </source>
</evidence>
<dbReference type="PANTHER" id="PTHR19879:SF9">
    <property type="entry name" value="TRANSCRIPTION INITIATION FACTOR TFIID SUBUNIT 5"/>
    <property type="match status" value="1"/>
</dbReference>
<sequence>MPASAILSLFPTSKRYRRISTFTGTEGSIHALALSTDGQILAAGGTQGVRLWNLKSRKEFPRVVTYLDSRGAVSCAVWVKMKFAISEMLCYGTGMGYLVFLRSNPTDMHYQEICARRLGSGFEITCIAWDAVSADSSCQIAVGTRDNIVQVLVLSAAYQLQSVFAGRLDNTVPKHVAFAEAGSIYVFGLYDGNVIKMNSKDGTIIAENRCQSVIGSTAVNFKKGIFVVDNAADGFTMYRLESGQPVRTFTTNLASIPIPKQVAFGEESKVVIGGSDTGCVYVFNRRMGALIETLRHTNTTLVQTIAVSTGSLTISKLTHIRCATWVGIALLHVHPPPSAERRL</sequence>
<dbReference type="HOGENOM" id="CLU_042559_0_0_1"/>
<reference evidence="1 2" key="1">
    <citation type="submission" date="2014-04" db="EMBL/GenBank/DDBJ databases">
        <authorList>
            <consortium name="DOE Joint Genome Institute"/>
            <person name="Kuo A."/>
            <person name="Kohler A."/>
            <person name="Costa M.D."/>
            <person name="Nagy L.G."/>
            <person name="Floudas D."/>
            <person name="Copeland A."/>
            <person name="Barry K.W."/>
            <person name="Cichocki N."/>
            <person name="Veneault-Fourrey C."/>
            <person name="LaButti K."/>
            <person name="Lindquist E.A."/>
            <person name="Lipzen A."/>
            <person name="Lundell T."/>
            <person name="Morin E."/>
            <person name="Murat C."/>
            <person name="Sun H."/>
            <person name="Tunlid A."/>
            <person name="Henrissat B."/>
            <person name="Grigoriev I.V."/>
            <person name="Hibbett D.S."/>
            <person name="Martin F."/>
            <person name="Nordberg H.P."/>
            <person name="Cantor M.N."/>
            <person name="Hua S.X."/>
        </authorList>
    </citation>
    <scope>NUCLEOTIDE SEQUENCE [LARGE SCALE GENOMIC DNA]</scope>
    <source>
        <strain evidence="1 2">441</strain>
    </source>
</reference>
<dbReference type="OrthoDB" id="2654453at2759"/>
<reference evidence="2" key="2">
    <citation type="submission" date="2015-01" db="EMBL/GenBank/DDBJ databases">
        <title>Evolutionary Origins and Diversification of the Mycorrhizal Mutualists.</title>
        <authorList>
            <consortium name="DOE Joint Genome Institute"/>
            <consortium name="Mycorrhizal Genomics Consortium"/>
            <person name="Kohler A."/>
            <person name="Kuo A."/>
            <person name="Nagy L.G."/>
            <person name="Floudas D."/>
            <person name="Copeland A."/>
            <person name="Barry K.W."/>
            <person name="Cichocki N."/>
            <person name="Veneault-Fourrey C."/>
            <person name="LaButti K."/>
            <person name="Lindquist E.A."/>
            <person name="Lipzen A."/>
            <person name="Lundell T."/>
            <person name="Morin E."/>
            <person name="Murat C."/>
            <person name="Riley R."/>
            <person name="Ohm R."/>
            <person name="Sun H."/>
            <person name="Tunlid A."/>
            <person name="Henrissat B."/>
            <person name="Grigoriev I.V."/>
            <person name="Hibbett D.S."/>
            <person name="Martin F."/>
        </authorList>
    </citation>
    <scope>NUCLEOTIDE SEQUENCE [LARGE SCALE GENOMIC DNA]</scope>
    <source>
        <strain evidence="2">441</strain>
    </source>
</reference>
<dbReference type="Pfam" id="PF00400">
    <property type="entry name" value="WD40"/>
    <property type="match status" value="1"/>
</dbReference>
<dbReference type="STRING" id="765257.A0A0D0A5K4"/>
<dbReference type="PANTHER" id="PTHR19879">
    <property type="entry name" value="TRANSCRIPTION INITIATION FACTOR TFIID"/>
    <property type="match status" value="1"/>
</dbReference>
<organism evidence="1 2">
    <name type="scientific">Pisolithus microcarpus 441</name>
    <dbReference type="NCBI Taxonomy" id="765257"/>
    <lineage>
        <taxon>Eukaryota</taxon>
        <taxon>Fungi</taxon>
        <taxon>Dikarya</taxon>
        <taxon>Basidiomycota</taxon>
        <taxon>Agaricomycotina</taxon>
        <taxon>Agaricomycetes</taxon>
        <taxon>Agaricomycetidae</taxon>
        <taxon>Boletales</taxon>
        <taxon>Sclerodermatineae</taxon>
        <taxon>Pisolithaceae</taxon>
        <taxon>Pisolithus</taxon>
    </lineage>
</organism>
<proteinExistence type="predicted"/>
<dbReference type="SUPFAM" id="SSF50978">
    <property type="entry name" value="WD40 repeat-like"/>
    <property type="match status" value="1"/>
</dbReference>
<keyword evidence="2" id="KW-1185">Reference proteome</keyword>
<dbReference type="InterPro" id="IPR001680">
    <property type="entry name" value="WD40_rpt"/>
</dbReference>
<dbReference type="InterPro" id="IPR036322">
    <property type="entry name" value="WD40_repeat_dom_sf"/>
</dbReference>
<accession>A0A0D0A5K4</accession>